<feature type="region of interest" description="Disordered" evidence="1">
    <location>
        <begin position="184"/>
        <end position="305"/>
    </location>
</feature>
<organism evidence="2 3">
    <name type="scientific">Zymoseptoria tritici ST99CH_1E4</name>
    <dbReference type="NCBI Taxonomy" id="1276532"/>
    <lineage>
        <taxon>Eukaryota</taxon>
        <taxon>Fungi</taxon>
        <taxon>Dikarya</taxon>
        <taxon>Ascomycota</taxon>
        <taxon>Pezizomycotina</taxon>
        <taxon>Dothideomycetes</taxon>
        <taxon>Dothideomycetidae</taxon>
        <taxon>Mycosphaerellales</taxon>
        <taxon>Mycosphaerellaceae</taxon>
        <taxon>Zymoseptoria</taxon>
    </lineage>
</organism>
<reference evidence="3" key="1">
    <citation type="submission" date="2017-05" db="EMBL/GenBank/DDBJ databases">
        <authorList>
            <person name="Song R."/>
            <person name="Chenine A.L."/>
            <person name="Ruprecht R.M."/>
        </authorList>
    </citation>
    <scope>NUCLEOTIDE SEQUENCE [LARGE SCALE GENOMIC DNA]</scope>
</reference>
<dbReference type="EMBL" id="LT854269">
    <property type="protein sequence ID" value="SMR62510.1"/>
    <property type="molecule type" value="Genomic_DNA"/>
</dbReference>
<accession>A0A2H1H9M4</accession>
<sequence length="332" mass="35334">MVRLRPGKSNVRAAAAPTADLAQQIDSLLNSDARLDHSLALYGTLWRSLSTDASSDTSSINTNYPRDEVNAHSILLNACIHTMSDKAQTHARAMSKGVAHEQRFTRSGRIAGAGVGRTRAGLCGRDGGDSILGRQEEEVGSGASKAKQDGAFHSLGCARGACNDLWEEAERMRDMDKGNKALESWKERGGQCRRASITGGSQGDGNASTELTAAGGERDRNASTETTAAGGERNRNASINGDVFDNTASAGGEAMEEDEDDGAEDVEQVRTAAGPLSEDSPGSQQEEHDDSPVSSWSDYYPDPAISTCGFHLRRPSSLSQQSIYDVRTPLWA</sequence>
<evidence type="ECO:0000313" key="2">
    <source>
        <dbReference type="EMBL" id="SMR62510.1"/>
    </source>
</evidence>
<name>A0A2H1H9M4_ZYMTR</name>
<gene>
    <name evidence="2" type="ORF">ZT1E4_G11824</name>
</gene>
<feature type="compositionally biased region" description="Acidic residues" evidence="1">
    <location>
        <begin position="254"/>
        <end position="266"/>
    </location>
</feature>
<evidence type="ECO:0000313" key="3">
    <source>
        <dbReference type="Proteomes" id="UP000245764"/>
    </source>
</evidence>
<dbReference type="AlphaFoldDB" id="A0A2H1H9M4"/>
<dbReference type="Proteomes" id="UP000245764">
    <property type="component" value="Chromosome 18"/>
</dbReference>
<proteinExistence type="predicted"/>
<protein>
    <submittedName>
        <fullName evidence="2">Uncharacterized protein</fullName>
    </submittedName>
</protein>
<evidence type="ECO:0000256" key="1">
    <source>
        <dbReference type="SAM" id="MobiDB-lite"/>
    </source>
</evidence>